<dbReference type="GO" id="GO:0005737">
    <property type="term" value="C:cytoplasm"/>
    <property type="evidence" value="ECO:0007669"/>
    <property type="project" value="TreeGrafter"/>
</dbReference>
<dbReference type="FunFam" id="3.40.50.720:FF:000311">
    <property type="entry name" value="Ornithine cyclodeaminase"/>
    <property type="match status" value="1"/>
</dbReference>
<dbReference type="Gene3D" id="3.40.50.720">
    <property type="entry name" value="NAD(P)-binding Rossmann-like Domain"/>
    <property type="match status" value="1"/>
</dbReference>
<dbReference type="AlphaFoldDB" id="A0A381QDJ3"/>
<protein>
    <recommendedName>
        <fullName evidence="3">Ornithine cyclodeaminase</fullName>
    </recommendedName>
</protein>
<sequence length="325" mass="34062">MPLLLKESEVRELLSMEDGVTLVEEAHKLDAEGQVVLAPRMALPLGGEVGTYRIMAAALPGMSTFGLKTLTGVPGHRQPELTYFTILVFDGDTGGFQAILPAGHITRTRTGAAGGVAVKHLARADAKTLGVFGAGVQARAQVAAIRVVRDIEQVKVFDVVPEAANKFVNDLRGDGVDASVVDSSEEAVVGSDIVTTATTSKEPIIHGAWLEPGIHINGVGANSPGKKELAPSVYARGHVVVDYKEQVLMEAGDLMAAIESGDFSEADIAGELGEVIAGTKPGRNSDDAITVFKSVGVAYQDIATAAYVYRKAVDRGMGEEIDLKG</sequence>
<reference evidence="2" key="1">
    <citation type="submission" date="2018-05" db="EMBL/GenBank/DDBJ databases">
        <authorList>
            <person name="Lanie J.A."/>
            <person name="Ng W.-L."/>
            <person name="Kazmierczak K.M."/>
            <person name="Andrzejewski T.M."/>
            <person name="Davidsen T.M."/>
            <person name="Wayne K.J."/>
            <person name="Tettelin H."/>
            <person name="Glass J.I."/>
            <person name="Rusch D."/>
            <person name="Podicherti R."/>
            <person name="Tsui H.-C.T."/>
            <person name="Winkler M.E."/>
        </authorList>
    </citation>
    <scope>NUCLEOTIDE SEQUENCE</scope>
</reference>
<dbReference type="GO" id="GO:0019752">
    <property type="term" value="P:carboxylic acid metabolic process"/>
    <property type="evidence" value="ECO:0007669"/>
    <property type="project" value="UniProtKB-ARBA"/>
</dbReference>
<gene>
    <name evidence="2" type="ORF">METZ01_LOCUS28597</name>
</gene>
<proteinExistence type="inferred from homology"/>
<dbReference type="EMBL" id="UINC01001257">
    <property type="protein sequence ID" value="SUZ75743.1"/>
    <property type="molecule type" value="Genomic_DNA"/>
</dbReference>
<dbReference type="Pfam" id="PF02423">
    <property type="entry name" value="OCD_Mu_crystall"/>
    <property type="match status" value="1"/>
</dbReference>
<dbReference type="InterPro" id="IPR003462">
    <property type="entry name" value="ODC_Mu_crystall"/>
</dbReference>
<dbReference type="InterPro" id="IPR036291">
    <property type="entry name" value="NAD(P)-bd_dom_sf"/>
</dbReference>
<name>A0A381QDJ3_9ZZZZ</name>
<dbReference type="PANTHER" id="PTHR13812">
    <property type="entry name" value="KETIMINE REDUCTASE MU-CRYSTALLIN"/>
    <property type="match status" value="1"/>
</dbReference>
<dbReference type="PANTHER" id="PTHR13812:SF19">
    <property type="entry name" value="KETIMINE REDUCTASE MU-CRYSTALLIN"/>
    <property type="match status" value="1"/>
</dbReference>
<organism evidence="2">
    <name type="scientific">marine metagenome</name>
    <dbReference type="NCBI Taxonomy" id="408172"/>
    <lineage>
        <taxon>unclassified sequences</taxon>
        <taxon>metagenomes</taxon>
        <taxon>ecological metagenomes</taxon>
    </lineage>
</organism>
<comment type="similarity">
    <text evidence="1">Belongs to the ornithine cyclodeaminase/mu-crystallin family.</text>
</comment>
<dbReference type="PIRSF" id="PIRSF001439">
    <property type="entry name" value="CryM"/>
    <property type="match status" value="1"/>
</dbReference>
<dbReference type="Gene3D" id="3.30.1780.10">
    <property type="entry name" value="ornithine cyclodeaminase, domain 1"/>
    <property type="match status" value="1"/>
</dbReference>
<dbReference type="GO" id="GO:0016491">
    <property type="term" value="F:oxidoreductase activity"/>
    <property type="evidence" value="ECO:0007669"/>
    <property type="project" value="UniProtKB-ARBA"/>
</dbReference>
<evidence type="ECO:0000313" key="2">
    <source>
        <dbReference type="EMBL" id="SUZ75743.1"/>
    </source>
</evidence>
<accession>A0A381QDJ3</accession>
<dbReference type="InterPro" id="IPR023401">
    <property type="entry name" value="ODC_N"/>
</dbReference>
<evidence type="ECO:0008006" key="3">
    <source>
        <dbReference type="Google" id="ProtNLM"/>
    </source>
</evidence>
<dbReference type="SUPFAM" id="SSF51735">
    <property type="entry name" value="NAD(P)-binding Rossmann-fold domains"/>
    <property type="match status" value="1"/>
</dbReference>
<evidence type="ECO:0000256" key="1">
    <source>
        <dbReference type="ARBA" id="ARBA00008903"/>
    </source>
</evidence>